<dbReference type="OrthoDB" id="8389at2157"/>
<keyword evidence="11" id="KW-1185">Reference proteome</keyword>
<dbReference type="GO" id="GO:0006437">
    <property type="term" value="P:tyrosyl-tRNA aminoacylation"/>
    <property type="evidence" value="ECO:0007669"/>
    <property type="project" value="UniProtKB-UniRule"/>
</dbReference>
<keyword evidence="5 9" id="KW-0648">Protein biosynthesis</keyword>
<dbReference type="NCBIfam" id="TIGR00234">
    <property type="entry name" value="tyrS"/>
    <property type="match status" value="1"/>
</dbReference>
<dbReference type="InterPro" id="IPR023617">
    <property type="entry name" value="Tyr-tRNA-ligase_arc/euk-type"/>
</dbReference>
<evidence type="ECO:0000256" key="8">
    <source>
        <dbReference type="NCBIfam" id="TIGR00234"/>
    </source>
</evidence>
<dbReference type="NCBIfam" id="NF006330">
    <property type="entry name" value="PRK08560.1"/>
    <property type="match status" value="1"/>
</dbReference>
<evidence type="ECO:0000313" key="10">
    <source>
        <dbReference type="EMBL" id="QLH83779.1"/>
    </source>
</evidence>
<dbReference type="AlphaFoldDB" id="A0A7D5PGD9"/>
<evidence type="ECO:0000256" key="6">
    <source>
        <dbReference type="ARBA" id="ARBA00023146"/>
    </source>
</evidence>
<proteinExistence type="inferred from homology"/>
<gene>
    <name evidence="10" type="ORF">HZS54_20045</name>
</gene>
<dbReference type="EMBL" id="CP058909">
    <property type="protein sequence ID" value="QLH83779.1"/>
    <property type="molecule type" value="Genomic_DNA"/>
</dbReference>
<dbReference type="SUPFAM" id="SSF52374">
    <property type="entry name" value="Nucleotidylyl transferase"/>
    <property type="match status" value="1"/>
</dbReference>
<dbReference type="Pfam" id="PF00579">
    <property type="entry name" value="tRNA-synt_1b"/>
    <property type="match status" value="1"/>
</dbReference>
<evidence type="ECO:0000313" key="11">
    <source>
        <dbReference type="Proteomes" id="UP000509346"/>
    </source>
</evidence>
<dbReference type="InterPro" id="IPR002307">
    <property type="entry name" value="Tyr-tRNA-ligase"/>
</dbReference>
<keyword evidence="3 9" id="KW-0547">Nucleotide-binding</keyword>
<dbReference type="InterPro" id="IPR002305">
    <property type="entry name" value="aa-tRNA-synth_Ic"/>
</dbReference>
<dbReference type="PANTHER" id="PTHR46264">
    <property type="entry name" value="TYROSINE-TRNA LIGASE"/>
    <property type="match status" value="1"/>
</dbReference>
<dbReference type="Gene3D" id="1.10.240.10">
    <property type="entry name" value="Tyrosyl-Transfer RNA Synthetase"/>
    <property type="match status" value="1"/>
</dbReference>
<sequence length="345" mass="37840">MGDLALLTRNAEESLPAEEVRAVANSPVGKRAYVGYEPSGVLHLGHMLTANKLIDLQNAGMDVVVLLADVHAYLNGKGTFDEIRDTAEQMRDQFVAYGLDESSTEFVLGSKFQFDDDYVLDLNALALETTLNRAQRAMADIQGGETATVAHVMYPLMQALDIEYLDLDLAVGGLDQRKVHMLQRDMLPAIGYTARPAIHTPILADLTTGIGKMSSSTNPVTGGESLTISFEDDTATLQEKVENIFFPPERDPVFEDYYEPTNYGLEPAEATLHNPGLQLFEYHVFPRFESVVVDRPDEYGGDVEYDSYEALADAVESGDLHPADAKSALATYLDDLIAPGRAQLE</sequence>
<dbReference type="GO" id="GO:0005737">
    <property type="term" value="C:cytoplasm"/>
    <property type="evidence" value="ECO:0007669"/>
    <property type="project" value="UniProtKB-UniRule"/>
</dbReference>
<dbReference type="EC" id="6.1.1.1" evidence="1 8"/>
<evidence type="ECO:0000256" key="9">
    <source>
        <dbReference type="RuleBase" id="RU363036"/>
    </source>
</evidence>
<dbReference type="PIRSF" id="PIRSF006588">
    <property type="entry name" value="TyrRS_arch_euk"/>
    <property type="match status" value="1"/>
</dbReference>
<dbReference type="Gene3D" id="3.40.50.620">
    <property type="entry name" value="HUPs"/>
    <property type="match status" value="1"/>
</dbReference>
<dbReference type="PANTHER" id="PTHR46264:SF4">
    <property type="entry name" value="TYROSINE--TRNA LIGASE, CYTOPLASMIC"/>
    <property type="match status" value="1"/>
</dbReference>
<keyword evidence="2 9" id="KW-0436">Ligase</keyword>
<dbReference type="GO" id="GO:0004831">
    <property type="term" value="F:tyrosine-tRNA ligase activity"/>
    <property type="evidence" value="ECO:0007669"/>
    <property type="project" value="UniProtKB-UniRule"/>
</dbReference>
<comment type="catalytic activity">
    <reaction evidence="7">
        <text>tRNA(Tyr) + L-tyrosine + ATP = L-tyrosyl-tRNA(Tyr) + AMP + diphosphate + H(+)</text>
        <dbReference type="Rhea" id="RHEA:10220"/>
        <dbReference type="Rhea" id="RHEA-COMP:9706"/>
        <dbReference type="Rhea" id="RHEA-COMP:9707"/>
        <dbReference type="ChEBI" id="CHEBI:15378"/>
        <dbReference type="ChEBI" id="CHEBI:30616"/>
        <dbReference type="ChEBI" id="CHEBI:33019"/>
        <dbReference type="ChEBI" id="CHEBI:58315"/>
        <dbReference type="ChEBI" id="CHEBI:78442"/>
        <dbReference type="ChEBI" id="CHEBI:78536"/>
        <dbReference type="ChEBI" id="CHEBI:456215"/>
        <dbReference type="EC" id="6.1.1.1"/>
    </reaction>
</comment>
<accession>A0A7D5PGD9</accession>
<evidence type="ECO:0000256" key="2">
    <source>
        <dbReference type="ARBA" id="ARBA00022598"/>
    </source>
</evidence>
<organism evidence="10 11">
    <name type="scientific">Halosimplex pelagicum</name>
    <dbReference type="NCBI Taxonomy" id="869886"/>
    <lineage>
        <taxon>Archaea</taxon>
        <taxon>Methanobacteriati</taxon>
        <taxon>Methanobacteriota</taxon>
        <taxon>Stenosarchaea group</taxon>
        <taxon>Halobacteria</taxon>
        <taxon>Halobacteriales</taxon>
        <taxon>Haloarculaceae</taxon>
        <taxon>Halosimplex</taxon>
    </lineage>
</organism>
<keyword evidence="6 9" id="KW-0030">Aminoacyl-tRNA synthetase</keyword>
<dbReference type="Proteomes" id="UP000509346">
    <property type="component" value="Chromosome"/>
</dbReference>
<comment type="similarity">
    <text evidence="9">Belongs to the class-I aminoacyl-tRNA synthetase family.</text>
</comment>
<dbReference type="InterPro" id="IPR050489">
    <property type="entry name" value="Tyr-tRNA_synthase"/>
</dbReference>
<dbReference type="RefSeq" id="WP_179918821.1">
    <property type="nucleotide sequence ID" value="NZ_CP058909.1"/>
</dbReference>
<dbReference type="PRINTS" id="PR01040">
    <property type="entry name" value="TRNASYNTHTYR"/>
</dbReference>
<reference evidence="10 11" key="1">
    <citation type="submission" date="2020-07" db="EMBL/GenBank/DDBJ databases">
        <title>Halosimplex litoreum sp. nov. and Halosimplex rubrum sp. nov., isolated from different salt environments.</title>
        <authorList>
            <person name="Cui H."/>
        </authorList>
    </citation>
    <scope>NUCLEOTIDE SEQUENCE [LARGE SCALE GENOMIC DNA]</scope>
    <source>
        <strain evidence="10 11">R2</strain>
    </source>
</reference>
<keyword evidence="4 9" id="KW-0067">ATP-binding</keyword>
<evidence type="ECO:0000256" key="4">
    <source>
        <dbReference type="ARBA" id="ARBA00022840"/>
    </source>
</evidence>
<evidence type="ECO:0000256" key="3">
    <source>
        <dbReference type="ARBA" id="ARBA00022741"/>
    </source>
</evidence>
<dbReference type="KEGG" id="hpel:HZS54_20045"/>
<dbReference type="InterPro" id="IPR001412">
    <property type="entry name" value="aa-tRNA-synth_I_CS"/>
</dbReference>
<evidence type="ECO:0000256" key="1">
    <source>
        <dbReference type="ARBA" id="ARBA00013160"/>
    </source>
</evidence>
<evidence type="ECO:0000256" key="5">
    <source>
        <dbReference type="ARBA" id="ARBA00022917"/>
    </source>
</evidence>
<dbReference type="GeneID" id="56084932"/>
<evidence type="ECO:0000256" key="7">
    <source>
        <dbReference type="ARBA" id="ARBA00048248"/>
    </source>
</evidence>
<protein>
    <recommendedName>
        <fullName evidence="1 8">Tyrosine--tRNA ligase</fullName>
        <ecNumber evidence="1 8">6.1.1.1</ecNumber>
    </recommendedName>
</protein>
<dbReference type="GO" id="GO:0005524">
    <property type="term" value="F:ATP binding"/>
    <property type="evidence" value="ECO:0007669"/>
    <property type="project" value="UniProtKB-KW"/>
</dbReference>
<name>A0A7D5PGD9_9EURY</name>
<dbReference type="InterPro" id="IPR014729">
    <property type="entry name" value="Rossmann-like_a/b/a_fold"/>
</dbReference>
<dbReference type="PROSITE" id="PS00178">
    <property type="entry name" value="AA_TRNA_LIGASE_I"/>
    <property type="match status" value="1"/>
</dbReference>